<dbReference type="PATRIC" id="fig|937777.3.peg.2325"/>
<dbReference type="SUPFAM" id="SSF51679">
    <property type="entry name" value="Bacterial luciferase-like"/>
    <property type="match status" value="1"/>
</dbReference>
<dbReference type="eggNOG" id="COG2141">
    <property type="taxonomic scope" value="Bacteria"/>
</dbReference>
<dbReference type="RefSeq" id="WP_015236105.1">
    <property type="nucleotide sequence ID" value="NC_019793.1"/>
</dbReference>
<dbReference type="Proteomes" id="UP000010467">
    <property type="component" value="Chromosome"/>
</dbReference>
<dbReference type="PANTHER" id="PTHR30137:SF8">
    <property type="entry name" value="BLR5498 PROTEIN"/>
    <property type="match status" value="1"/>
</dbReference>
<dbReference type="NCBIfam" id="TIGR03858">
    <property type="entry name" value="LLM_2I7G"/>
    <property type="match status" value="1"/>
</dbReference>
<dbReference type="GO" id="GO:0016705">
    <property type="term" value="F:oxidoreductase activity, acting on paired donors, with incorporation or reduction of molecular oxygen"/>
    <property type="evidence" value="ECO:0007669"/>
    <property type="project" value="InterPro"/>
</dbReference>
<sequence length="379" mass="41176">MPSPAQPFELGLYTFAERTPDPFSGGLISAEERLRNLLEEIELADQVGLDVFGLGEHHRPDFVVSAPAVVLAAAAVRTKTIRLTSAVTVLSSDDPVRVFQEFATLDLLSGGRAEIMAGRGSFIESFPLFGYDLHDYDTLFAEKLELLLALRAGERVRWSGRHRAALENQGVYPRPLQNPLPVWVAVGGTPESAVRAGTLGLPMAIAIIGGLSERFAPLAQLHRDAARRAGHAPPPISINSHGYIAPTSQQAADEAYPYHAGMMNAIGRERGWAPFSRAQFDASRTLRGALVAGDPQEVAEKIVFQHEIFGHQRFLLQLTVGTMPHAQILRAIELYATRVAPVVRQEIGRRTSQDTPLQNTASQDAEAQKTAADSGEARP</sequence>
<evidence type="ECO:0000256" key="2">
    <source>
        <dbReference type="ARBA" id="ARBA00023033"/>
    </source>
</evidence>
<dbReference type="Gene3D" id="3.20.20.30">
    <property type="entry name" value="Luciferase-like domain"/>
    <property type="match status" value="1"/>
</dbReference>
<feature type="domain" description="Luciferase-like" evidence="4">
    <location>
        <begin position="24"/>
        <end position="307"/>
    </location>
</feature>
<dbReference type="Pfam" id="PF00296">
    <property type="entry name" value="Bac_luciferase"/>
    <property type="match status" value="1"/>
</dbReference>
<dbReference type="InterPro" id="IPR050766">
    <property type="entry name" value="Bact_Lucif_Oxidored"/>
</dbReference>
<dbReference type="OrthoDB" id="9776438at2"/>
<evidence type="ECO:0000313" key="6">
    <source>
        <dbReference type="Proteomes" id="UP000010467"/>
    </source>
</evidence>
<accession>L0A1M9</accession>
<dbReference type="InterPro" id="IPR036661">
    <property type="entry name" value="Luciferase-like_sf"/>
</dbReference>
<dbReference type="KEGG" id="dpd:Deipe_2323"/>
<dbReference type="CDD" id="cd00347">
    <property type="entry name" value="Flavin_utilizing_monoxygenases"/>
    <property type="match status" value="1"/>
</dbReference>
<dbReference type="InterPro" id="IPR022290">
    <property type="entry name" value="LLM_Atu2307-like"/>
</dbReference>
<protein>
    <submittedName>
        <fullName evidence="5">Putative oxidoreductase, LLM family</fullName>
    </submittedName>
</protein>
<keyword evidence="1" id="KW-0560">Oxidoreductase</keyword>
<dbReference type="GO" id="GO:0004497">
    <property type="term" value="F:monooxygenase activity"/>
    <property type="evidence" value="ECO:0007669"/>
    <property type="project" value="UniProtKB-KW"/>
</dbReference>
<name>L0A1M9_DEIPD</name>
<feature type="region of interest" description="Disordered" evidence="3">
    <location>
        <begin position="347"/>
        <end position="379"/>
    </location>
</feature>
<evidence type="ECO:0000313" key="5">
    <source>
        <dbReference type="EMBL" id="AFZ67803.1"/>
    </source>
</evidence>
<dbReference type="EMBL" id="CP003382">
    <property type="protein sequence ID" value="AFZ67803.1"/>
    <property type="molecule type" value="Genomic_DNA"/>
</dbReference>
<organism evidence="5 6">
    <name type="scientific">Deinococcus peraridilitoris (strain DSM 19664 / LMG 22246 / CIP 109416 / KR-200)</name>
    <dbReference type="NCBI Taxonomy" id="937777"/>
    <lineage>
        <taxon>Bacteria</taxon>
        <taxon>Thermotogati</taxon>
        <taxon>Deinococcota</taxon>
        <taxon>Deinococci</taxon>
        <taxon>Deinococcales</taxon>
        <taxon>Deinococcaceae</taxon>
        <taxon>Deinococcus</taxon>
    </lineage>
</organism>
<dbReference type="STRING" id="937777.Deipe_2323"/>
<feature type="compositionally biased region" description="Polar residues" evidence="3">
    <location>
        <begin position="353"/>
        <end position="365"/>
    </location>
</feature>
<evidence type="ECO:0000256" key="3">
    <source>
        <dbReference type="SAM" id="MobiDB-lite"/>
    </source>
</evidence>
<dbReference type="InterPro" id="IPR011251">
    <property type="entry name" value="Luciferase-like_dom"/>
</dbReference>
<dbReference type="AlphaFoldDB" id="L0A1M9"/>
<gene>
    <name evidence="5" type="ordered locus">Deipe_2323</name>
</gene>
<dbReference type="HOGENOM" id="CLU_027853_8_0_0"/>
<evidence type="ECO:0000256" key="1">
    <source>
        <dbReference type="ARBA" id="ARBA00023002"/>
    </source>
</evidence>
<reference evidence="6" key="1">
    <citation type="submission" date="2012-03" db="EMBL/GenBank/DDBJ databases">
        <title>Complete sequence of chromosome of Deinococcus peraridilitoris DSM 19664.</title>
        <authorList>
            <person name="Lucas S."/>
            <person name="Copeland A."/>
            <person name="Lapidus A."/>
            <person name="Glavina del Rio T."/>
            <person name="Dalin E."/>
            <person name="Tice H."/>
            <person name="Bruce D."/>
            <person name="Goodwin L."/>
            <person name="Pitluck S."/>
            <person name="Peters L."/>
            <person name="Mikhailova N."/>
            <person name="Lu M."/>
            <person name="Kyrpides N."/>
            <person name="Mavromatis K."/>
            <person name="Ivanova N."/>
            <person name="Brettin T."/>
            <person name="Detter J.C."/>
            <person name="Han C."/>
            <person name="Larimer F."/>
            <person name="Land M."/>
            <person name="Hauser L."/>
            <person name="Markowitz V."/>
            <person name="Cheng J.-F."/>
            <person name="Hugenholtz P."/>
            <person name="Woyke T."/>
            <person name="Wu D."/>
            <person name="Pukall R."/>
            <person name="Steenblock K."/>
            <person name="Brambilla E."/>
            <person name="Klenk H.-P."/>
            <person name="Eisen J.A."/>
        </authorList>
    </citation>
    <scope>NUCLEOTIDE SEQUENCE [LARGE SCALE GENOMIC DNA]</scope>
    <source>
        <strain evidence="6">DSM 19664 / LMG 22246 / CIP 109416 / KR-200</strain>
    </source>
</reference>
<keyword evidence="2" id="KW-0503">Monooxygenase</keyword>
<proteinExistence type="predicted"/>
<dbReference type="GO" id="GO:0005829">
    <property type="term" value="C:cytosol"/>
    <property type="evidence" value="ECO:0007669"/>
    <property type="project" value="TreeGrafter"/>
</dbReference>
<keyword evidence="6" id="KW-1185">Reference proteome</keyword>
<dbReference type="PANTHER" id="PTHR30137">
    <property type="entry name" value="LUCIFERASE-LIKE MONOOXYGENASE"/>
    <property type="match status" value="1"/>
</dbReference>
<evidence type="ECO:0000259" key="4">
    <source>
        <dbReference type="Pfam" id="PF00296"/>
    </source>
</evidence>